<dbReference type="RefSeq" id="WP_118018763.1">
    <property type="nucleotide sequence ID" value="NZ_CAUHGS010000004.1"/>
</dbReference>
<feature type="transmembrane region" description="Helical" evidence="1">
    <location>
        <begin position="33"/>
        <end position="51"/>
    </location>
</feature>
<keyword evidence="1" id="KW-1133">Transmembrane helix</keyword>
<organism evidence="2 3">
    <name type="scientific">Enterocloster bolteae</name>
    <dbReference type="NCBI Taxonomy" id="208479"/>
    <lineage>
        <taxon>Bacteria</taxon>
        <taxon>Bacillati</taxon>
        <taxon>Bacillota</taxon>
        <taxon>Clostridia</taxon>
        <taxon>Lachnospirales</taxon>
        <taxon>Lachnospiraceae</taxon>
        <taxon>Enterocloster</taxon>
    </lineage>
</organism>
<sequence>MIKETQNKPEQERKAEKAVLSGRQKLLIRAPRTIRIIGAIGIVFGGLMSFWCYRDYLNGNETASAGMSLGFLLIFGTMGLWLWCYGCRMLQVKGEEILFRDIFFRKHRYSLDDICSVRWNHDGFLFSGSTGKLFKIYGYCPDCKRLFELLEERGAQVDLPGRMFSPEQTAAVHPDPDKRRFLVRTSPWLPKEVSKIEVRGRQLAVSKLFRKEFTCSCLDVAKIQLKENKEGRLNARIYGGEGTCLAKVRTFSADASDMRCAFAFLRHMIELGIPVEGAEKTSEYVRCLLQNRFVSFSIGQSLFKEEYQRICPLLDRYAAVFSDLGIQMEYGPIDKEQKEELEKSLALEKITYDTFNRGFFICLQRDGQMLFDKKASLPLAEMVMLLAEAPEMGRGRREDRYLEDQGMAAVQNLLYFQPIPEIVIQQILEYFLNKVKKKQIHISDIKRDWS</sequence>
<reference evidence="2 3" key="1">
    <citation type="submission" date="2018-08" db="EMBL/GenBank/DDBJ databases">
        <title>A genome reference for cultivated species of the human gut microbiota.</title>
        <authorList>
            <person name="Zou Y."/>
            <person name="Xue W."/>
            <person name="Luo G."/>
        </authorList>
    </citation>
    <scope>NUCLEOTIDE SEQUENCE [LARGE SCALE GENOMIC DNA]</scope>
    <source>
        <strain evidence="2 3">AF14-18</strain>
    </source>
</reference>
<evidence type="ECO:0000313" key="3">
    <source>
        <dbReference type="Proteomes" id="UP000284543"/>
    </source>
</evidence>
<keyword evidence="1" id="KW-0472">Membrane</keyword>
<accession>A0A412Z5Y2</accession>
<dbReference type="AlphaFoldDB" id="A0A412Z5Y2"/>
<comment type="caution">
    <text evidence="2">The sequence shown here is derived from an EMBL/GenBank/DDBJ whole genome shotgun (WGS) entry which is preliminary data.</text>
</comment>
<name>A0A412Z5Y2_9FIRM</name>
<dbReference type="EMBL" id="QRZM01000005">
    <property type="protein sequence ID" value="RGV75399.1"/>
    <property type="molecule type" value="Genomic_DNA"/>
</dbReference>
<dbReference type="Proteomes" id="UP000284543">
    <property type="component" value="Unassembled WGS sequence"/>
</dbReference>
<evidence type="ECO:0000256" key="1">
    <source>
        <dbReference type="SAM" id="Phobius"/>
    </source>
</evidence>
<keyword evidence="1" id="KW-0812">Transmembrane</keyword>
<proteinExistence type="predicted"/>
<gene>
    <name evidence="2" type="ORF">DWW02_13920</name>
</gene>
<feature type="transmembrane region" description="Helical" evidence="1">
    <location>
        <begin position="63"/>
        <end position="83"/>
    </location>
</feature>
<protein>
    <submittedName>
        <fullName evidence="2">Uncharacterized protein</fullName>
    </submittedName>
</protein>
<evidence type="ECO:0000313" key="2">
    <source>
        <dbReference type="EMBL" id="RGV75399.1"/>
    </source>
</evidence>